<comment type="caution">
    <text evidence="2">The sequence shown here is derived from an EMBL/GenBank/DDBJ whole genome shotgun (WGS) entry which is preliminary data.</text>
</comment>
<name>A0A246J9M8_9BURK</name>
<gene>
    <name evidence="2" type="ORF">CDN99_15730</name>
</gene>
<dbReference type="SMART" id="SM00953">
    <property type="entry name" value="RES"/>
    <property type="match status" value="1"/>
</dbReference>
<dbReference type="EMBL" id="NIOF01000006">
    <property type="protein sequence ID" value="OWQ88918.1"/>
    <property type="molecule type" value="Genomic_DNA"/>
</dbReference>
<accession>A0A246J9M8</accession>
<dbReference type="OrthoDB" id="7257056at2"/>
<reference evidence="2 3" key="1">
    <citation type="journal article" date="2008" name="Int. J. Syst. Evol. Microbiol.">
        <title>Description of Roseateles aquatilis sp. nov. and Roseateles terrae sp. nov., in the class Betaproteobacteria, and emended description of the genus Roseateles.</title>
        <authorList>
            <person name="Gomila M."/>
            <person name="Bowien B."/>
            <person name="Falsen E."/>
            <person name="Moore E.R."/>
            <person name="Lalucat J."/>
        </authorList>
    </citation>
    <scope>NUCLEOTIDE SEQUENCE [LARGE SCALE GENOMIC DNA]</scope>
    <source>
        <strain evidence="2 3">CCUG 48205</strain>
    </source>
</reference>
<dbReference type="Pfam" id="PF08808">
    <property type="entry name" value="RES"/>
    <property type="match status" value="1"/>
</dbReference>
<evidence type="ECO:0000313" key="3">
    <source>
        <dbReference type="Proteomes" id="UP000197468"/>
    </source>
</evidence>
<keyword evidence="3" id="KW-1185">Reference proteome</keyword>
<proteinExistence type="predicted"/>
<evidence type="ECO:0000259" key="1">
    <source>
        <dbReference type="SMART" id="SM00953"/>
    </source>
</evidence>
<organism evidence="2 3">
    <name type="scientific">Roseateles aquatilis</name>
    <dbReference type="NCBI Taxonomy" id="431061"/>
    <lineage>
        <taxon>Bacteria</taxon>
        <taxon>Pseudomonadati</taxon>
        <taxon>Pseudomonadota</taxon>
        <taxon>Betaproteobacteria</taxon>
        <taxon>Burkholderiales</taxon>
        <taxon>Sphaerotilaceae</taxon>
        <taxon>Roseateles</taxon>
    </lineage>
</organism>
<evidence type="ECO:0000313" key="2">
    <source>
        <dbReference type="EMBL" id="OWQ88918.1"/>
    </source>
</evidence>
<feature type="domain" description="RES" evidence="1">
    <location>
        <begin position="63"/>
        <end position="209"/>
    </location>
</feature>
<dbReference type="InterPro" id="IPR014914">
    <property type="entry name" value="RES_dom"/>
</dbReference>
<dbReference type="AlphaFoldDB" id="A0A246J9M8"/>
<protein>
    <recommendedName>
        <fullName evidence="1">RES domain-containing protein</fullName>
    </recommendedName>
</protein>
<dbReference type="Proteomes" id="UP000197468">
    <property type="component" value="Unassembled WGS sequence"/>
</dbReference>
<sequence length="242" mass="25866">MPRRKATPATGTAPAAAPAVAAALPTASAGIEPPAELHVTSRTLKAGTRLHRVHSDSYAADQFNPGLKGNARFSPIKDASGAPVPTIYAATTFEAAAMESVFHDVPHAPGFKQYDKRKLQGQVHSKVQVTQDLVLADLSSKALRKLGIPRRDLIDTEKDEYPRTRRWAEAIHAQRPDVQGLAWTSRQDDSAQAVMLFGDRVPDGALQHAGDSLSLVGDEQTYADLLALAEVIGVHVVQGKGS</sequence>